<dbReference type="CDD" id="cd00067">
    <property type="entry name" value="GAL4"/>
    <property type="match status" value="1"/>
</dbReference>
<dbReference type="GO" id="GO:0005634">
    <property type="term" value="C:nucleus"/>
    <property type="evidence" value="ECO:0007669"/>
    <property type="project" value="UniProtKB-SubCell"/>
</dbReference>
<feature type="region of interest" description="Disordered" evidence="4">
    <location>
        <begin position="75"/>
        <end position="94"/>
    </location>
</feature>
<dbReference type="SUPFAM" id="SSF57701">
    <property type="entry name" value="Zn2/Cys6 DNA-binding domain"/>
    <property type="match status" value="1"/>
</dbReference>
<dbReference type="AlphaFoldDB" id="A0A0M9EVR4"/>
<organism evidence="6 7">
    <name type="scientific">Fusarium langsethiae</name>
    <dbReference type="NCBI Taxonomy" id="179993"/>
    <lineage>
        <taxon>Eukaryota</taxon>
        <taxon>Fungi</taxon>
        <taxon>Dikarya</taxon>
        <taxon>Ascomycota</taxon>
        <taxon>Pezizomycotina</taxon>
        <taxon>Sordariomycetes</taxon>
        <taxon>Hypocreomycetidae</taxon>
        <taxon>Hypocreales</taxon>
        <taxon>Nectriaceae</taxon>
        <taxon>Fusarium</taxon>
    </lineage>
</organism>
<evidence type="ECO:0000259" key="5">
    <source>
        <dbReference type="PROSITE" id="PS50048"/>
    </source>
</evidence>
<name>A0A0M9EVR4_FUSLA</name>
<comment type="subcellular location">
    <subcellularLocation>
        <location evidence="1">Nucleus</location>
    </subcellularLocation>
</comment>
<evidence type="ECO:0000313" key="7">
    <source>
        <dbReference type="Proteomes" id="UP000037904"/>
    </source>
</evidence>
<dbReference type="OrthoDB" id="424974at2759"/>
<keyword evidence="7" id="KW-1185">Reference proteome</keyword>
<dbReference type="GO" id="GO:0006351">
    <property type="term" value="P:DNA-templated transcription"/>
    <property type="evidence" value="ECO:0007669"/>
    <property type="project" value="InterPro"/>
</dbReference>
<reference evidence="6 7" key="1">
    <citation type="submission" date="2015-04" db="EMBL/GenBank/DDBJ databases">
        <title>The draft genome sequence of Fusarium langsethiae, a T-2/HT-2 mycotoxin producer.</title>
        <authorList>
            <person name="Lysoe E."/>
            <person name="Divon H.H."/>
            <person name="Terzi V."/>
            <person name="Orru L."/>
            <person name="Lamontanara A."/>
            <person name="Kolseth A.-K."/>
            <person name="Frandsen R.J."/>
            <person name="Nielsen K."/>
            <person name="Thrane U."/>
        </authorList>
    </citation>
    <scope>NUCLEOTIDE SEQUENCE [LARGE SCALE GENOMIC DNA]</scope>
    <source>
        <strain evidence="6 7">Fl201059</strain>
    </source>
</reference>
<dbReference type="InterPro" id="IPR007219">
    <property type="entry name" value="XnlR_reg_dom"/>
</dbReference>
<dbReference type="GO" id="GO:0000981">
    <property type="term" value="F:DNA-binding transcription factor activity, RNA polymerase II-specific"/>
    <property type="evidence" value="ECO:0007669"/>
    <property type="project" value="InterPro"/>
</dbReference>
<dbReference type="PROSITE" id="PS00463">
    <property type="entry name" value="ZN2_CY6_FUNGAL_1"/>
    <property type="match status" value="1"/>
</dbReference>
<dbReference type="SMART" id="SM00066">
    <property type="entry name" value="GAL4"/>
    <property type="match status" value="1"/>
</dbReference>
<feature type="compositionally biased region" description="Low complexity" evidence="4">
    <location>
        <begin position="80"/>
        <end position="94"/>
    </location>
</feature>
<gene>
    <name evidence="6" type="ORF">FLAG1_06641</name>
</gene>
<dbReference type="Proteomes" id="UP000037904">
    <property type="component" value="Unassembled WGS sequence"/>
</dbReference>
<dbReference type="GO" id="GO:0008270">
    <property type="term" value="F:zinc ion binding"/>
    <property type="evidence" value="ECO:0007669"/>
    <property type="project" value="InterPro"/>
</dbReference>
<dbReference type="GO" id="GO:0003677">
    <property type="term" value="F:DNA binding"/>
    <property type="evidence" value="ECO:0007669"/>
    <property type="project" value="InterPro"/>
</dbReference>
<evidence type="ECO:0000313" key="6">
    <source>
        <dbReference type="EMBL" id="KPA40476.1"/>
    </source>
</evidence>
<dbReference type="Pfam" id="PF00172">
    <property type="entry name" value="Zn_clus"/>
    <property type="match status" value="1"/>
</dbReference>
<evidence type="ECO:0000256" key="2">
    <source>
        <dbReference type="ARBA" id="ARBA00022723"/>
    </source>
</evidence>
<feature type="domain" description="Zn(2)-C6 fungal-type" evidence="5">
    <location>
        <begin position="12"/>
        <end position="41"/>
    </location>
</feature>
<dbReference type="EMBL" id="JXCE01000134">
    <property type="protein sequence ID" value="KPA40476.1"/>
    <property type="molecule type" value="Genomic_DNA"/>
</dbReference>
<evidence type="ECO:0000256" key="1">
    <source>
        <dbReference type="ARBA" id="ARBA00004123"/>
    </source>
</evidence>
<sequence length="651" mass="73608">MSSRPNRRIERSCAVCHRRKVRCDKKSPCSQCIRSKFECSYPSSVAPPARRVRKTTINDVASRISQMEKTIESFRAQQDTASPQATASTTTSVTSANTPVFSETVTASDGFTRQAVLERREGLLLNKGRYSHYVNEVLLSRVIEQEDDVRTALATPRDELPHDINSPASPFNPMTLLSPSFSTESLASFHPPRKTAIRLWKIFVDSVDVCTKVTHLPTSETILYTVMRDPTKASIETLTFCFAIYYASVTASSPEDVLNDTGEDRKQALQRYKICLEQSLAQADFLNNPTITLLQALAIYTAAMRVHNINSGRAVWIMNGLSLRAAQSIGLHRDGSKLGLPPFESEIRRRVWWHFLERDGRGAEDYGLQNPSDSGQMYGVEQPRNLHDSDIFPGMKELPPSRPDFTRMTLPLCNCQASRAWAQIFQMSLSPEGVPSEDARKKVIQEAMDKVEGILQRCNPIIPEQRMQMRISRLVLRKVDLVSRRQWQALRQPDDRECLATETDVAEAVDLLELANDMWRDEDMVAYRWIARAYPQYHMMLYILRHLCVRPGGPLASRAFAAVDMHLESFRLSGGGPLNGLKWTVLTTLRDRALVLMQRVEKESRERQAESQAGVEGGNLQGVVDGDLATLDWTTILEEFQMDVEDFSLIF</sequence>
<dbReference type="Pfam" id="PF04082">
    <property type="entry name" value="Fungal_trans"/>
    <property type="match status" value="1"/>
</dbReference>
<dbReference type="PROSITE" id="PS50048">
    <property type="entry name" value="ZN2_CY6_FUNGAL_2"/>
    <property type="match status" value="1"/>
</dbReference>
<keyword evidence="3" id="KW-0539">Nucleus</keyword>
<dbReference type="PANTHER" id="PTHR31001">
    <property type="entry name" value="UNCHARACTERIZED TRANSCRIPTIONAL REGULATORY PROTEIN"/>
    <property type="match status" value="1"/>
</dbReference>
<protein>
    <recommendedName>
        <fullName evidence="5">Zn(2)-C6 fungal-type domain-containing protein</fullName>
    </recommendedName>
</protein>
<dbReference type="InterPro" id="IPR050613">
    <property type="entry name" value="Sec_Metabolite_Reg"/>
</dbReference>
<dbReference type="PANTHER" id="PTHR31001:SF57">
    <property type="entry name" value="ZN(II)2CYS6 TRANSCRIPTION FACTOR (EUROFUNG)"/>
    <property type="match status" value="1"/>
</dbReference>
<comment type="caution">
    <text evidence="6">The sequence shown here is derived from an EMBL/GenBank/DDBJ whole genome shotgun (WGS) entry which is preliminary data.</text>
</comment>
<keyword evidence="2" id="KW-0479">Metal-binding</keyword>
<proteinExistence type="predicted"/>
<accession>A0A0M9EVR4</accession>
<dbReference type="InterPro" id="IPR001138">
    <property type="entry name" value="Zn2Cys6_DnaBD"/>
</dbReference>
<evidence type="ECO:0000256" key="4">
    <source>
        <dbReference type="SAM" id="MobiDB-lite"/>
    </source>
</evidence>
<dbReference type="CDD" id="cd12148">
    <property type="entry name" value="fungal_TF_MHR"/>
    <property type="match status" value="1"/>
</dbReference>
<evidence type="ECO:0000256" key="3">
    <source>
        <dbReference type="ARBA" id="ARBA00023242"/>
    </source>
</evidence>
<dbReference type="Gene3D" id="4.10.240.10">
    <property type="entry name" value="Zn(2)-C6 fungal-type DNA-binding domain"/>
    <property type="match status" value="1"/>
</dbReference>
<dbReference type="InterPro" id="IPR036864">
    <property type="entry name" value="Zn2-C6_fun-type_DNA-bd_sf"/>
</dbReference>